<dbReference type="InterPro" id="IPR050993">
    <property type="entry name" value="Isochorismatase_domain"/>
</dbReference>
<dbReference type="PANTHER" id="PTHR14119">
    <property type="entry name" value="HYDROLASE"/>
    <property type="match status" value="1"/>
</dbReference>
<dbReference type="Pfam" id="PF00857">
    <property type="entry name" value="Isochorismatase"/>
    <property type="match status" value="1"/>
</dbReference>
<evidence type="ECO:0000313" key="2">
    <source>
        <dbReference type="EMBL" id="BCD45221.1"/>
    </source>
</evidence>
<proteinExistence type="predicted"/>
<dbReference type="AlphaFoldDB" id="A0A6J4CYM8"/>
<feature type="domain" description="Isochorismatase-like" evidence="1">
    <location>
        <begin position="2"/>
        <end position="140"/>
    </location>
</feature>
<evidence type="ECO:0000313" key="4">
    <source>
        <dbReference type="Proteomes" id="UP000317935"/>
    </source>
</evidence>
<dbReference type="Gene3D" id="3.40.50.850">
    <property type="entry name" value="Isochorismatase-like"/>
    <property type="match status" value="1"/>
</dbReference>
<evidence type="ECO:0000259" key="1">
    <source>
        <dbReference type="Pfam" id="PF00857"/>
    </source>
</evidence>
<dbReference type="InterPro" id="IPR036380">
    <property type="entry name" value="Isochorismatase-like_sf"/>
</dbReference>
<dbReference type="SUPFAM" id="SSF52499">
    <property type="entry name" value="Isochorismatase-like hydrolases"/>
    <property type="match status" value="1"/>
</dbReference>
<dbReference type="PANTHER" id="PTHR14119:SF3">
    <property type="entry name" value="ISOCHORISMATASE DOMAIN-CONTAINING PROTEIN 2"/>
    <property type="match status" value="1"/>
</dbReference>
<dbReference type="InterPro" id="IPR000868">
    <property type="entry name" value="Isochorismatase-like_dom"/>
</dbReference>
<reference evidence="3 4" key="1">
    <citation type="submission" date="2019-06" db="EMBL/GenBank/DDBJ databases">
        <title>Complete genome sequence of Helicobacter suis SNTW101c.</title>
        <authorList>
            <person name="Rimbara E."/>
            <person name="Suzuki M."/>
            <person name="Matsui H."/>
            <person name="Nakamura M."/>
            <person name="Mori S."/>
            <person name="Shibayama K."/>
        </authorList>
    </citation>
    <scope>NUCLEOTIDE SEQUENCE [LARGE SCALE GENOMIC DNA]</scope>
    <source>
        <strain evidence="3 4">SNTW101c</strain>
    </source>
</reference>
<keyword evidence="5" id="KW-1185">Reference proteome</keyword>
<dbReference type="GeneID" id="56928107"/>
<organism evidence="3 4">
    <name type="scientific">Helicobacter suis</name>
    <dbReference type="NCBI Taxonomy" id="104628"/>
    <lineage>
        <taxon>Bacteria</taxon>
        <taxon>Pseudomonadati</taxon>
        <taxon>Campylobacterota</taxon>
        <taxon>Epsilonproteobacteria</taxon>
        <taxon>Campylobacterales</taxon>
        <taxon>Helicobacteraceae</taxon>
        <taxon>Helicobacter</taxon>
    </lineage>
</organism>
<protein>
    <submittedName>
        <fullName evidence="3">Isochorismatase</fullName>
    </submittedName>
</protein>
<sequence length="163" mass="18289">MVLLIDMQEKLFPAMADSTSLLENCLRFLKIAQELGVSIQATEQNPAKLGTTLEPLKPFIKNTTTKESFSAYPVLSIPKDPLFILGIETHVCVYQTAKDFLKQGFEVSLLADCTSSRDLQNKNLALEDLRHLGARVVSVEIVAFEWLQTYTHPCFKSISKIIK</sequence>
<accession>A0A6J4CYM8</accession>
<evidence type="ECO:0000313" key="3">
    <source>
        <dbReference type="EMBL" id="BCD69610.1"/>
    </source>
</evidence>
<gene>
    <name evidence="3" type="primary">pncA</name>
    <name evidence="2" type="ORF">NHP190020_02600</name>
    <name evidence="3" type="ORF">SNTW_02550</name>
</gene>
<dbReference type="RefSeq" id="WP_034376795.1">
    <property type="nucleotide sequence ID" value="NZ_AP019774.1"/>
</dbReference>
<reference evidence="2 5" key="2">
    <citation type="submission" date="2020-04" db="EMBL/GenBank/DDBJ databases">
        <title>Genomic analysis of gastric non-Helicobacter pylori Helicobacters isolated in Japan.</title>
        <authorList>
            <person name="Suzuki M."/>
            <person name="Rimbara E."/>
        </authorList>
    </citation>
    <scope>NUCLEOTIDE SEQUENCE [LARGE SCALE GENOMIC DNA]</scope>
    <source>
        <strain evidence="2 5">NHP19-0020</strain>
    </source>
</reference>
<evidence type="ECO:0000313" key="5">
    <source>
        <dbReference type="Proteomes" id="UP000509742"/>
    </source>
</evidence>
<dbReference type="EMBL" id="AP019774">
    <property type="protein sequence ID" value="BCD69610.1"/>
    <property type="molecule type" value="Genomic_DNA"/>
</dbReference>
<dbReference type="OrthoDB" id="9796958at2"/>
<name>A0A6J4CYM8_9HELI</name>
<dbReference type="Proteomes" id="UP000509742">
    <property type="component" value="Chromosome"/>
</dbReference>
<dbReference type="EMBL" id="AP023036">
    <property type="protein sequence ID" value="BCD45221.1"/>
    <property type="molecule type" value="Genomic_DNA"/>
</dbReference>
<dbReference type="Proteomes" id="UP000317935">
    <property type="component" value="Chromosome"/>
</dbReference>